<keyword evidence="1" id="KW-0472">Membrane</keyword>
<feature type="transmembrane region" description="Helical" evidence="1">
    <location>
        <begin position="62"/>
        <end position="94"/>
    </location>
</feature>
<evidence type="ECO:0000256" key="1">
    <source>
        <dbReference type="SAM" id="Phobius"/>
    </source>
</evidence>
<name>A0AAE6UI89_EHRRU</name>
<reference evidence="2 3" key="1">
    <citation type="submission" date="2018-10" db="EMBL/GenBank/DDBJ databases">
        <title>Propagation and draft genome sequences of three atypical Erhlichia ruminantium isolates.</title>
        <authorList>
            <person name="Liebenberg J."/>
            <person name="Steyn H."/>
            <person name="Josemans A."/>
            <person name="Zweygarth E."/>
        </authorList>
    </citation>
    <scope>NUCLEOTIDE SEQUENCE [LARGE SCALE GENOMIC DNA]</scope>
    <source>
        <strain evidence="2 3">Omatjenne</strain>
    </source>
</reference>
<accession>A0AAE6UI89</accession>
<feature type="transmembrane region" description="Helical" evidence="1">
    <location>
        <begin position="106"/>
        <end position="132"/>
    </location>
</feature>
<feature type="transmembrane region" description="Helical" evidence="1">
    <location>
        <begin position="12"/>
        <end position="31"/>
    </location>
</feature>
<keyword evidence="1" id="KW-0812">Transmembrane</keyword>
<dbReference type="AlphaFoldDB" id="A0AAE6UI89"/>
<dbReference type="Proteomes" id="UP000422822">
    <property type="component" value="Chromosome"/>
</dbReference>
<evidence type="ECO:0000313" key="3">
    <source>
        <dbReference type="Proteomes" id="UP000422822"/>
    </source>
</evidence>
<sequence>MLTSWCQVLMKLVGKLLPTKLISTFMGTGYLPAWQNHWAALLSLLLGYVFFYLVYGMSYMSYGLIVMSSMIAAFFLKISLVLLIVGVISIFVFQSNSFGDDRSDTIVIQIVTGQFLVVGLTMPAIVAIYNSLSVFYNKICHGVFICPAWFNDFMHFLIFFLIPFVFFNIIEIIKPWPISSMQILYNNCCSIISEGLILAIYTLIVMYLAAFICFDLTINNALVFNKYIFTLVKVIK</sequence>
<keyword evidence="3" id="KW-1185">Reference proteome</keyword>
<feature type="transmembrane region" description="Helical" evidence="1">
    <location>
        <begin position="153"/>
        <end position="176"/>
    </location>
</feature>
<dbReference type="EMBL" id="CP033455">
    <property type="protein sequence ID" value="QGR03224.1"/>
    <property type="molecule type" value="Genomic_DNA"/>
</dbReference>
<organism evidence="2 3">
    <name type="scientific">Ehrlichia ruminantium</name>
    <name type="common">heartwater rickettsia</name>
    <name type="synonym">Cowdria ruminantium</name>
    <dbReference type="NCBI Taxonomy" id="779"/>
    <lineage>
        <taxon>Bacteria</taxon>
        <taxon>Pseudomonadati</taxon>
        <taxon>Pseudomonadota</taxon>
        <taxon>Alphaproteobacteria</taxon>
        <taxon>Rickettsiales</taxon>
        <taxon>Anaplasmataceae</taxon>
        <taxon>Ehrlichia</taxon>
    </lineage>
</organism>
<proteinExistence type="predicted"/>
<protein>
    <submittedName>
        <fullName evidence="2">Phosphatidylglycerophosphatase</fullName>
    </submittedName>
</protein>
<gene>
    <name evidence="2" type="ORF">EDL80_01235</name>
</gene>
<evidence type="ECO:0000313" key="2">
    <source>
        <dbReference type="EMBL" id="QGR03224.1"/>
    </source>
</evidence>
<keyword evidence="1" id="KW-1133">Transmembrane helix</keyword>
<feature type="transmembrane region" description="Helical" evidence="1">
    <location>
        <begin position="37"/>
        <end position="55"/>
    </location>
</feature>
<feature type="transmembrane region" description="Helical" evidence="1">
    <location>
        <begin position="196"/>
        <end position="218"/>
    </location>
</feature>
<dbReference type="RefSeq" id="WP_158406394.1">
    <property type="nucleotide sequence ID" value="NZ_CP033454.1"/>
</dbReference>